<keyword evidence="5 7" id="KW-0472">Membrane</keyword>
<dbReference type="PROSITE" id="PS50216">
    <property type="entry name" value="DHHC"/>
    <property type="match status" value="1"/>
</dbReference>
<comment type="subcellular location">
    <subcellularLocation>
        <location evidence="1">Membrane</location>
        <topology evidence="1">Multi-pass membrane protein</topology>
    </subcellularLocation>
</comment>
<comment type="domain">
    <text evidence="7">The DHHC domain is required for palmitoyltransferase activity.</text>
</comment>
<dbReference type="GO" id="GO:0016020">
    <property type="term" value="C:membrane"/>
    <property type="evidence" value="ECO:0007669"/>
    <property type="project" value="UniProtKB-SubCell"/>
</dbReference>
<dbReference type="OrthoDB" id="331948at2759"/>
<evidence type="ECO:0000313" key="10">
    <source>
        <dbReference type="Proteomes" id="UP000054560"/>
    </source>
</evidence>
<keyword evidence="6 7" id="KW-0012">Acyltransferase</keyword>
<dbReference type="PANTHER" id="PTHR12246">
    <property type="entry name" value="PALMITOYLTRANSFERASE ZDHHC16"/>
    <property type="match status" value="1"/>
</dbReference>
<evidence type="ECO:0000256" key="4">
    <source>
        <dbReference type="ARBA" id="ARBA00022989"/>
    </source>
</evidence>
<keyword evidence="2 7" id="KW-0808">Transferase</keyword>
<evidence type="ECO:0000259" key="8">
    <source>
        <dbReference type="Pfam" id="PF01529"/>
    </source>
</evidence>
<evidence type="ECO:0000256" key="3">
    <source>
        <dbReference type="ARBA" id="ARBA00022692"/>
    </source>
</evidence>
<comment type="similarity">
    <text evidence="7">Belongs to the DHHC palmitoyltransferase family.</text>
</comment>
<evidence type="ECO:0000256" key="1">
    <source>
        <dbReference type="ARBA" id="ARBA00004141"/>
    </source>
</evidence>
<dbReference type="Pfam" id="PF01529">
    <property type="entry name" value="DHHC"/>
    <property type="match status" value="1"/>
</dbReference>
<feature type="transmembrane region" description="Helical" evidence="7">
    <location>
        <begin position="59"/>
        <end position="84"/>
    </location>
</feature>
<gene>
    <name evidence="9" type="ORF">SARC_12248</name>
</gene>
<evidence type="ECO:0000256" key="7">
    <source>
        <dbReference type="RuleBase" id="RU079119"/>
    </source>
</evidence>
<dbReference type="RefSeq" id="XP_014149125.1">
    <property type="nucleotide sequence ID" value="XM_014293650.1"/>
</dbReference>
<comment type="catalytic activity">
    <reaction evidence="7">
        <text>L-cysteinyl-[protein] + hexadecanoyl-CoA = S-hexadecanoyl-L-cysteinyl-[protein] + CoA</text>
        <dbReference type="Rhea" id="RHEA:36683"/>
        <dbReference type="Rhea" id="RHEA-COMP:10131"/>
        <dbReference type="Rhea" id="RHEA-COMP:11032"/>
        <dbReference type="ChEBI" id="CHEBI:29950"/>
        <dbReference type="ChEBI" id="CHEBI:57287"/>
        <dbReference type="ChEBI" id="CHEBI:57379"/>
        <dbReference type="ChEBI" id="CHEBI:74151"/>
        <dbReference type="EC" id="2.3.1.225"/>
    </reaction>
</comment>
<dbReference type="EMBL" id="KQ243768">
    <property type="protein sequence ID" value="KNC75223.1"/>
    <property type="molecule type" value="Genomic_DNA"/>
</dbReference>
<sequence length="164" mass="18906">MDHHCPWINNCVGHYNHQYFELFVSYTFLGVSYFNLLMYCPFLAAIYNTDPAITREYRGWIVAVGSISFTCGVALLAFFVWNLYLVSSAQTTIEVAINSAEEIKVHPYDFGRAQNIRNFFGGRNWQDVMCLILIPQVRTPQGDGVTWDVRQECVGMMDDYEDMV</sequence>
<organism evidence="9 10">
    <name type="scientific">Sphaeroforma arctica JP610</name>
    <dbReference type="NCBI Taxonomy" id="667725"/>
    <lineage>
        <taxon>Eukaryota</taxon>
        <taxon>Ichthyosporea</taxon>
        <taxon>Ichthyophonida</taxon>
        <taxon>Sphaeroforma</taxon>
    </lineage>
</organism>
<dbReference type="Proteomes" id="UP000054560">
    <property type="component" value="Unassembled WGS sequence"/>
</dbReference>
<dbReference type="GeneID" id="25912752"/>
<dbReference type="InterPro" id="IPR001594">
    <property type="entry name" value="Palmitoyltrfase_DHHC"/>
</dbReference>
<evidence type="ECO:0000256" key="2">
    <source>
        <dbReference type="ARBA" id="ARBA00022679"/>
    </source>
</evidence>
<dbReference type="STRING" id="667725.A0A0L0FGQ4"/>
<feature type="domain" description="Palmitoyltransferase DHHC" evidence="8">
    <location>
        <begin position="1"/>
        <end position="95"/>
    </location>
</feature>
<keyword evidence="4 7" id="KW-1133">Transmembrane helix</keyword>
<dbReference type="GO" id="GO:0019706">
    <property type="term" value="F:protein-cysteine S-palmitoyltransferase activity"/>
    <property type="evidence" value="ECO:0007669"/>
    <property type="project" value="UniProtKB-EC"/>
</dbReference>
<dbReference type="eggNOG" id="KOG1313">
    <property type="taxonomic scope" value="Eukaryota"/>
</dbReference>
<dbReference type="EC" id="2.3.1.225" evidence="7"/>
<keyword evidence="3 7" id="KW-0812">Transmembrane</keyword>
<protein>
    <recommendedName>
        <fullName evidence="7">Palmitoyltransferase</fullName>
        <ecNumber evidence="7">2.3.1.225</ecNumber>
    </recommendedName>
</protein>
<evidence type="ECO:0000313" key="9">
    <source>
        <dbReference type="EMBL" id="KNC75223.1"/>
    </source>
</evidence>
<name>A0A0L0FGQ4_9EUKA</name>
<keyword evidence="10" id="KW-1185">Reference proteome</keyword>
<dbReference type="InterPro" id="IPR039859">
    <property type="entry name" value="PFA4/ZDH16/20/ERF2-like"/>
</dbReference>
<evidence type="ECO:0000256" key="6">
    <source>
        <dbReference type="ARBA" id="ARBA00023315"/>
    </source>
</evidence>
<reference evidence="9 10" key="1">
    <citation type="submission" date="2011-02" db="EMBL/GenBank/DDBJ databases">
        <title>The Genome Sequence of Sphaeroforma arctica JP610.</title>
        <authorList>
            <consortium name="The Broad Institute Genome Sequencing Platform"/>
            <person name="Russ C."/>
            <person name="Cuomo C."/>
            <person name="Young S.K."/>
            <person name="Zeng Q."/>
            <person name="Gargeya S."/>
            <person name="Alvarado L."/>
            <person name="Berlin A."/>
            <person name="Chapman S.B."/>
            <person name="Chen Z."/>
            <person name="Freedman E."/>
            <person name="Gellesch M."/>
            <person name="Goldberg J."/>
            <person name="Griggs A."/>
            <person name="Gujja S."/>
            <person name="Heilman E."/>
            <person name="Heiman D."/>
            <person name="Howarth C."/>
            <person name="Mehta T."/>
            <person name="Neiman D."/>
            <person name="Pearson M."/>
            <person name="Roberts A."/>
            <person name="Saif S."/>
            <person name="Shea T."/>
            <person name="Shenoy N."/>
            <person name="Sisk P."/>
            <person name="Stolte C."/>
            <person name="Sykes S."/>
            <person name="White J."/>
            <person name="Yandava C."/>
            <person name="Burger G."/>
            <person name="Gray M.W."/>
            <person name="Holland P.W.H."/>
            <person name="King N."/>
            <person name="Lang F.B.F."/>
            <person name="Roger A.J."/>
            <person name="Ruiz-Trillo I."/>
            <person name="Haas B."/>
            <person name="Nusbaum C."/>
            <person name="Birren B."/>
        </authorList>
    </citation>
    <scope>NUCLEOTIDE SEQUENCE [LARGE SCALE GENOMIC DNA]</scope>
    <source>
        <strain evidence="9 10">JP610</strain>
    </source>
</reference>
<dbReference type="AlphaFoldDB" id="A0A0L0FGQ4"/>
<proteinExistence type="inferred from homology"/>
<accession>A0A0L0FGQ4</accession>
<feature type="transmembrane region" description="Helical" evidence="7">
    <location>
        <begin position="23"/>
        <end position="47"/>
    </location>
</feature>
<evidence type="ECO:0000256" key="5">
    <source>
        <dbReference type="ARBA" id="ARBA00023136"/>
    </source>
</evidence>